<organism evidence="4">
    <name type="scientific">Brugia pahangi</name>
    <name type="common">Filarial nematode worm</name>
    <dbReference type="NCBI Taxonomy" id="6280"/>
    <lineage>
        <taxon>Eukaryota</taxon>
        <taxon>Metazoa</taxon>
        <taxon>Ecdysozoa</taxon>
        <taxon>Nematoda</taxon>
        <taxon>Chromadorea</taxon>
        <taxon>Rhabditida</taxon>
        <taxon>Spirurina</taxon>
        <taxon>Spiruromorpha</taxon>
        <taxon>Filarioidea</taxon>
        <taxon>Onchocercidae</taxon>
        <taxon>Brugia</taxon>
    </lineage>
</organism>
<dbReference type="PANTHER" id="PTHR10663">
    <property type="entry name" value="GUANYL-NUCLEOTIDE EXCHANGE FACTOR"/>
    <property type="match status" value="1"/>
</dbReference>
<sequence length="427" mass="48153">MSVKRKNTRIVTGVKSIGIKSVDEYFKQAIAPLAVSIEMRNILESSLVKWRNDCGVGPAGTIRQGLRLMLTRTKTAAMNISPPHSPHRSDDPTEFVECAPSFAICSDEKTVRYSIQNSLKNLYPIIVTRGIFPAELQKTFDSMSELLDICAKILVNTDPLLTKLETATKRITECNTELSQLCVNAGLHGAKANRAVENFAWNVRLLKTHLTLMNKTQTEANNIVKQRTFLIPEMQVMKGKQWEECFGEILFPLLQKLLENLSPMDPIGMEETRVRVMQLISKILLNHLTPLSLLPSFRSLWLRLLDYMNQYLHADRSELLSESIPESLKNMILVVDNTDYRYDAAGVTNVNDETQFATSSMELYRVAPPHLLYAQQQLQQPPIMDSQSSQISYQLTSNPVPMMMSIGEPLFPSPNSAFSPPVSYTEV</sequence>
<accession>A0A0N4T056</accession>
<reference evidence="2 3" key="2">
    <citation type="submission" date="2018-11" db="EMBL/GenBank/DDBJ databases">
        <authorList>
            <consortium name="Pathogen Informatics"/>
        </authorList>
    </citation>
    <scope>NUCLEOTIDE SEQUENCE [LARGE SCALE GENOMIC DNA]</scope>
</reference>
<dbReference type="EMBL" id="UZAD01000114">
    <property type="protein sequence ID" value="VDN82646.1"/>
    <property type="molecule type" value="Genomic_DNA"/>
</dbReference>
<dbReference type="AlphaFoldDB" id="A0A0N4T056"/>
<proteinExistence type="predicted"/>
<keyword evidence="3" id="KW-1185">Reference proteome</keyword>
<dbReference type="STRING" id="6280.A0A0N4T056"/>
<gene>
    <name evidence="2" type="ORF">BPAG_LOCUS1460</name>
</gene>
<protein>
    <submittedName>
        <fullName evidence="4">NR LBD domain-containing protein</fullName>
    </submittedName>
</protein>
<dbReference type="Proteomes" id="UP000278627">
    <property type="component" value="Unassembled WGS sequence"/>
</dbReference>
<name>A0A0N4T056_BRUPA</name>
<dbReference type="InterPro" id="IPR056604">
    <property type="entry name" value="GBF1-like_TPR"/>
</dbReference>
<feature type="domain" description="GBF1-like tetratricopeptide repeats" evidence="1">
    <location>
        <begin position="225"/>
        <end position="341"/>
    </location>
</feature>
<evidence type="ECO:0000313" key="3">
    <source>
        <dbReference type="Proteomes" id="UP000278627"/>
    </source>
</evidence>
<dbReference type="WBParaSite" id="BPAG_0000145901-mRNA-1">
    <property type="protein sequence ID" value="BPAG_0000145901-mRNA-1"/>
    <property type="gene ID" value="BPAG_0000145901"/>
</dbReference>
<evidence type="ECO:0000313" key="4">
    <source>
        <dbReference type="WBParaSite" id="BPAG_0000145901-mRNA-1"/>
    </source>
</evidence>
<reference evidence="4" key="1">
    <citation type="submission" date="2016-04" db="UniProtKB">
        <authorList>
            <consortium name="WormBaseParasite"/>
        </authorList>
    </citation>
    <scope>IDENTIFICATION</scope>
</reference>
<evidence type="ECO:0000313" key="2">
    <source>
        <dbReference type="EMBL" id="VDN82646.1"/>
    </source>
</evidence>
<dbReference type="PANTHER" id="PTHR10663:SF388">
    <property type="entry name" value="GOLGI-SPECIFIC BREFELDIN A-RESISTANCE GUANINE NUCLEOTIDE EXCHANGE FACTOR 1"/>
    <property type="match status" value="1"/>
</dbReference>
<dbReference type="Pfam" id="PF23325">
    <property type="entry name" value="TPR_28"/>
    <property type="match status" value="1"/>
</dbReference>
<evidence type="ECO:0000259" key="1">
    <source>
        <dbReference type="Pfam" id="PF23325"/>
    </source>
</evidence>